<reference evidence="16" key="1">
    <citation type="submission" date="2013-04" db="EMBL/GenBank/DDBJ databases">
        <authorList>
            <person name="Qu J."/>
            <person name="Murali S.C."/>
            <person name="Bandaranaike D."/>
            <person name="Bellair M."/>
            <person name="Blankenburg K."/>
            <person name="Chao H."/>
            <person name="Dinh H."/>
            <person name="Doddapaneni H."/>
            <person name="Downs B."/>
            <person name="Dugan-Rocha S."/>
            <person name="Elkadiri S."/>
            <person name="Gnanaolivu R.D."/>
            <person name="Hernandez B."/>
            <person name="Javaid M."/>
            <person name="Jayaseelan J.C."/>
            <person name="Lee S."/>
            <person name="Li M."/>
            <person name="Ming W."/>
            <person name="Munidasa M."/>
            <person name="Muniz J."/>
            <person name="Nguyen L."/>
            <person name="Ongeri F."/>
            <person name="Osuji N."/>
            <person name="Pu L.-L."/>
            <person name="Puazo M."/>
            <person name="Qu C."/>
            <person name="Quiroz J."/>
            <person name="Raj R."/>
            <person name="Weissenberger G."/>
            <person name="Xin Y."/>
            <person name="Zou X."/>
            <person name="Han Y."/>
            <person name="Richards S."/>
            <person name="Worley K."/>
            <person name="Muzny D."/>
            <person name="Gibbs R."/>
        </authorList>
    </citation>
    <scope>NUCLEOTIDE SEQUENCE</scope>
    <source>
        <strain evidence="16">Sampled in the wild</strain>
    </source>
</reference>
<evidence type="ECO:0000256" key="5">
    <source>
        <dbReference type="ARBA" id="ARBA00022692"/>
    </source>
</evidence>
<dbReference type="Gene3D" id="1.10.287.70">
    <property type="match status" value="1"/>
</dbReference>
<dbReference type="AlphaFoldDB" id="A0A8K0JU78"/>
<keyword evidence="17" id="KW-1185">Reference proteome</keyword>
<feature type="domain" description="Ionotropic glutamate receptor L-glutamate and glycine-binding" evidence="15">
    <location>
        <begin position="289"/>
        <end position="354"/>
    </location>
</feature>
<evidence type="ECO:0000256" key="2">
    <source>
        <dbReference type="ARBA" id="ARBA00008685"/>
    </source>
</evidence>
<keyword evidence="7" id="KW-0406">Ion transport</keyword>
<evidence type="ECO:0000259" key="15">
    <source>
        <dbReference type="SMART" id="SM00918"/>
    </source>
</evidence>
<dbReference type="GO" id="GO:0005886">
    <property type="term" value="C:plasma membrane"/>
    <property type="evidence" value="ECO:0007669"/>
    <property type="project" value="UniProtKB-SubCell"/>
</dbReference>
<dbReference type="PANTHER" id="PTHR42643">
    <property type="entry name" value="IONOTROPIC RECEPTOR 20A-RELATED"/>
    <property type="match status" value="1"/>
</dbReference>
<evidence type="ECO:0000256" key="13">
    <source>
        <dbReference type="SAM" id="MobiDB-lite"/>
    </source>
</evidence>
<keyword evidence="4" id="KW-1003">Cell membrane</keyword>
<dbReference type="PANTHER" id="PTHR42643:SF35">
    <property type="entry name" value="IONOTROPIC RECEPTOR 68A, ISOFORM A"/>
    <property type="match status" value="1"/>
</dbReference>
<reference evidence="16" key="2">
    <citation type="submission" date="2017-10" db="EMBL/GenBank/DDBJ databases">
        <title>Ladona fulva Genome sequencing and assembly.</title>
        <authorList>
            <person name="Murali S."/>
            <person name="Richards S."/>
            <person name="Bandaranaike D."/>
            <person name="Bellair M."/>
            <person name="Blankenburg K."/>
            <person name="Chao H."/>
            <person name="Dinh H."/>
            <person name="Doddapaneni H."/>
            <person name="Dugan-Rocha S."/>
            <person name="Elkadiri S."/>
            <person name="Gnanaolivu R."/>
            <person name="Hernandez B."/>
            <person name="Skinner E."/>
            <person name="Javaid M."/>
            <person name="Lee S."/>
            <person name="Li M."/>
            <person name="Ming W."/>
            <person name="Munidasa M."/>
            <person name="Muniz J."/>
            <person name="Nguyen L."/>
            <person name="Hughes D."/>
            <person name="Osuji N."/>
            <person name="Pu L.-L."/>
            <person name="Puazo M."/>
            <person name="Qu C."/>
            <person name="Quiroz J."/>
            <person name="Raj R."/>
            <person name="Weissenberger G."/>
            <person name="Xin Y."/>
            <person name="Zou X."/>
            <person name="Han Y."/>
            <person name="Worley K."/>
            <person name="Muzny D."/>
            <person name="Gibbs R."/>
        </authorList>
    </citation>
    <scope>NUCLEOTIDE SEQUENCE</scope>
    <source>
        <strain evidence="16">Sampled in the wild</strain>
    </source>
</reference>
<keyword evidence="12" id="KW-0407">Ion channel</keyword>
<comment type="caution">
    <text evidence="16">The sequence shown here is derived from an EMBL/GenBank/DDBJ whole genome shotgun (WGS) entry which is preliminary data.</text>
</comment>
<keyword evidence="3" id="KW-0813">Transport</keyword>
<evidence type="ECO:0000256" key="3">
    <source>
        <dbReference type="ARBA" id="ARBA00022448"/>
    </source>
</evidence>
<keyword evidence="8 14" id="KW-0472">Membrane</keyword>
<evidence type="ECO:0000256" key="7">
    <source>
        <dbReference type="ARBA" id="ARBA00023065"/>
    </source>
</evidence>
<evidence type="ECO:0000256" key="8">
    <source>
        <dbReference type="ARBA" id="ARBA00023136"/>
    </source>
</evidence>
<dbReference type="SUPFAM" id="SSF53850">
    <property type="entry name" value="Periplasmic binding protein-like II"/>
    <property type="match status" value="1"/>
</dbReference>
<evidence type="ECO:0000313" key="17">
    <source>
        <dbReference type="Proteomes" id="UP000792457"/>
    </source>
</evidence>
<evidence type="ECO:0000256" key="10">
    <source>
        <dbReference type="ARBA" id="ARBA00023180"/>
    </source>
</evidence>
<dbReference type="Gene3D" id="3.40.190.10">
    <property type="entry name" value="Periplasmic binding protein-like II"/>
    <property type="match status" value="1"/>
</dbReference>
<proteinExistence type="inferred from homology"/>
<dbReference type="Pfam" id="PF00060">
    <property type="entry name" value="Lig_chan"/>
    <property type="match status" value="1"/>
</dbReference>
<dbReference type="GO" id="GO:0050906">
    <property type="term" value="P:detection of stimulus involved in sensory perception"/>
    <property type="evidence" value="ECO:0007669"/>
    <property type="project" value="UniProtKB-ARBA"/>
</dbReference>
<dbReference type="OrthoDB" id="5984008at2759"/>
<feature type="region of interest" description="Disordered" evidence="13">
    <location>
        <begin position="29"/>
        <end position="54"/>
    </location>
</feature>
<accession>A0A8K0JU78</accession>
<sequence length="733" mass="83304">MERLMLIFLLSHSVKSVNEFNFSITDLENSTESPSEVSNDDTRSNGENVPAMKRKDQRDPIYIDSLRWVVSDILNQMLNPFSDFEARAIPKFRNLRCAAIFGDSTHAELLGFNFGPIKTIRDMVPTINYRVKETEELKNPGNETLTVLRTMVKDGCRIFVILLKDGNLVGNFLRFGDRNRELDTRANFILLYDSHLFHPEFQYIWKKIVNVIFLRPHLHSTPWFEILTVPFPFFDNKTKLVDIWSRGVFRISSSTIFRDRLKSDSNLFPEKTKDLQGISLAVFTFDHVPSAIKKEDSFVENLTSTFQGIEIKILETLAKFMNFRVQLMEVGNDERWGSKDKHGNWSGLIGAVSRGEVDIALGNLFYSPCYQEKFDLTIPYTVQCLTFLTPESRADNSWLTLILPFKGPTWGAIISTLIVGGFLFRFMASIKVSHPRRRQWRITRKSAYPFANLDDAILYSWGMLLQVPPPTLPLSWPLRFLSGCWWIFCLLAAVAYRSSMTAVLSSPPPRLVYDTLSDLAASGVSSGGWGDQPKEFFSTALDLPSRRIAKHFEALEGPQTSPQNVADRVASGKFAYYENEYWLRDARAKYLRGDKRNGSRVGPYGLHVMRECAIKMPISVGLRDNSPLKERIDHLLQRVVEAGLISKWQVDAMKPTLMAELKQLSVDDGDENVNVGTQGDSEGEDKKALMNLRKMSGAFFALGVGSVEILSGLCFKDIFYSGFVKGRNTRINI</sequence>
<dbReference type="InterPro" id="IPR052192">
    <property type="entry name" value="Insect_Ionotropic_Sensory_Rcpt"/>
</dbReference>
<evidence type="ECO:0000256" key="6">
    <source>
        <dbReference type="ARBA" id="ARBA00022989"/>
    </source>
</evidence>
<comment type="similarity">
    <text evidence="2">Belongs to the glutamate-gated ion channel (TC 1.A.10.1) family.</text>
</comment>
<organism evidence="16 17">
    <name type="scientific">Ladona fulva</name>
    <name type="common">Scarce chaser dragonfly</name>
    <name type="synonym">Libellula fulva</name>
    <dbReference type="NCBI Taxonomy" id="123851"/>
    <lineage>
        <taxon>Eukaryota</taxon>
        <taxon>Metazoa</taxon>
        <taxon>Ecdysozoa</taxon>
        <taxon>Arthropoda</taxon>
        <taxon>Hexapoda</taxon>
        <taxon>Insecta</taxon>
        <taxon>Pterygota</taxon>
        <taxon>Palaeoptera</taxon>
        <taxon>Odonata</taxon>
        <taxon>Epiprocta</taxon>
        <taxon>Anisoptera</taxon>
        <taxon>Libelluloidea</taxon>
        <taxon>Libellulidae</taxon>
        <taxon>Ladona</taxon>
    </lineage>
</organism>
<dbReference type="EMBL" id="KZ308132">
    <property type="protein sequence ID" value="KAG8222399.1"/>
    <property type="molecule type" value="Genomic_DNA"/>
</dbReference>
<feature type="transmembrane region" description="Helical" evidence="14">
    <location>
        <begin position="409"/>
        <end position="426"/>
    </location>
</feature>
<evidence type="ECO:0000256" key="4">
    <source>
        <dbReference type="ARBA" id="ARBA00022475"/>
    </source>
</evidence>
<protein>
    <recommendedName>
        <fullName evidence="15">Ionotropic glutamate receptor L-glutamate and glycine-binding domain-containing protein</fullName>
    </recommendedName>
</protein>
<dbReference type="InterPro" id="IPR001320">
    <property type="entry name" value="Iontro_rcpt_C"/>
</dbReference>
<evidence type="ECO:0000256" key="12">
    <source>
        <dbReference type="ARBA" id="ARBA00023303"/>
    </source>
</evidence>
<name>A0A8K0JU78_LADFU</name>
<gene>
    <name evidence="16" type="ORF">J437_LFUL003020</name>
</gene>
<keyword evidence="6 14" id="KW-1133">Transmembrane helix</keyword>
<evidence type="ECO:0000313" key="16">
    <source>
        <dbReference type="EMBL" id="KAG8222399.1"/>
    </source>
</evidence>
<evidence type="ECO:0000256" key="11">
    <source>
        <dbReference type="ARBA" id="ARBA00023286"/>
    </source>
</evidence>
<evidence type="ECO:0000256" key="14">
    <source>
        <dbReference type="SAM" id="Phobius"/>
    </source>
</evidence>
<keyword evidence="5 14" id="KW-0812">Transmembrane</keyword>
<dbReference type="GO" id="GO:0015276">
    <property type="term" value="F:ligand-gated monoatomic ion channel activity"/>
    <property type="evidence" value="ECO:0007669"/>
    <property type="project" value="InterPro"/>
</dbReference>
<keyword evidence="9" id="KW-0675">Receptor</keyword>
<keyword evidence="10" id="KW-0325">Glycoprotein</keyword>
<dbReference type="Pfam" id="PF10613">
    <property type="entry name" value="Lig_chan-Glu_bd"/>
    <property type="match status" value="1"/>
</dbReference>
<dbReference type="InterPro" id="IPR019594">
    <property type="entry name" value="Glu/Gly-bd"/>
</dbReference>
<keyword evidence="11" id="KW-1071">Ligand-gated ion channel</keyword>
<evidence type="ECO:0000256" key="1">
    <source>
        <dbReference type="ARBA" id="ARBA00004651"/>
    </source>
</evidence>
<comment type="subcellular location">
    <subcellularLocation>
        <location evidence="1">Cell membrane</location>
        <topology evidence="1">Multi-pass membrane protein</topology>
    </subcellularLocation>
</comment>
<dbReference type="SMART" id="SM00918">
    <property type="entry name" value="Lig_chan-Glu_bd"/>
    <property type="match status" value="1"/>
</dbReference>
<dbReference type="Proteomes" id="UP000792457">
    <property type="component" value="Unassembled WGS sequence"/>
</dbReference>
<evidence type="ECO:0000256" key="9">
    <source>
        <dbReference type="ARBA" id="ARBA00023170"/>
    </source>
</evidence>